<feature type="transmembrane region" description="Helical" evidence="1">
    <location>
        <begin position="12"/>
        <end position="34"/>
    </location>
</feature>
<keyword evidence="1" id="KW-0812">Transmembrane</keyword>
<evidence type="ECO:0000256" key="1">
    <source>
        <dbReference type="SAM" id="Phobius"/>
    </source>
</evidence>
<dbReference type="InterPro" id="IPR025315">
    <property type="entry name" value="DUF4220"/>
</dbReference>
<dbReference type="AlphaFoldDB" id="A0A6A1VIU6"/>
<keyword evidence="1" id="KW-1133">Transmembrane helix</keyword>
<accession>A0A6A1VIU6</accession>
<dbReference type="Pfam" id="PF13968">
    <property type="entry name" value="DUF4220"/>
    <property type="match status" value="1"/>
</dbReference>
<dbReference type="OrthoDB" id="1689146at2759"/>
<feature type="domain" description="DUF4220" evidence="2">
    <location>
        <begin position="51"/>
        <end position="168"/>
    </location>
</feature>
<evidence type="ECO:0000313" key="3">
    <source>
        <dbReference type="EMBL" id="KAB1210970.1"/>
    </source>
</evidence>
<gene>
    <name evidence="3" type="ORF">CJ030_MR6G019639</name>
</gene>
<dbReference type="PANTHER" id="PTHR31325">
    <property type="entry name" value="OS01G0798800 PROTEIN-RELATED"/>
    <property type="match status" value="1"/>
</dbReference>
<proteinExistence type="predicted"/>
<name>A0A6A1VIU6_9ROSI</name>
<feature type="transmembrane region" description="Helical" evidence="1">
    <location>
        <begin position="88"/>
        <end position="109"/>
    </location>
</feature>
<keyword evidence="4" id="KW-1185">Reference proteome</keyword>
<keyword evidence="1" id="KW-0472">Membrane</keyword>
<feature type="transmembrane region" description="Helical" evidence="1">
    <location>
        <begin position="46"/>
        <end position="68"/>
    </location>
</feature>
<dbReference type="EMBL" id="RXIC02000024">
    <property type="protein sequence ID" value="KAB1210970.1"/>
    <property type="molecule type" value="Genomic_DNA"/>
</dbReference>
<reference evidence="3 4" key="1">
    <citation type="journal article" date="2019" name="Plant Biotechnol. J.">
        <title>The red bayberry genome and genetic basis of sex determination.</title>
        <authorList>
            <person name="Jia H.M."/>
            <person name="Jia H.J."/>
            <person name="Cai Q.L."/>
            <person name="Wang Y."/>
            <person name="Zhao H.B."/>
            <person name="Yang W.F."/>
            <person name="Wang G.Y."/>
            <person name="Li Y.H."/>
            <person name="Zhan D.L."/>
            <person name="Shen Y.T."/>
            <person name="Niu Q.F."/>
            <person name="Chang L."/>
            <person name="Qiu J."/>
            <person name="Zhao L."/>
            <person name="Xie H.B."/>
            <person name="Fu W.Y."/>
            <person name="Jin J."/>
            <person name="Li X.W."/>
            <person name="Jiao Y."/>
            <person name="Zhou C.C."/>
            <person name="Tu T."/>
            <person name="Chai C.Y."/>
            <person name="Gao J.L."/>
            <person name="Fan L.J."/>
            <person name="van de Weg E."/>
            <person name="Wang J.Y."/>
            <person name="Gao Z.S."/>
        </authorList>
    </citation>
    <scope>NUCLEOTIDE SEQUENCE [LARGE SCALE GENOMIC DNA]</scope>
    <source>
        <tissue evidence="3">Leaves</tissue>
    </source>
</reference>
<comment type="caution">
    <text evidence="3">The sequence shown here is derived from an EMBL/GenBank/DDBJ whole genome shotgun (WGS) entry which is preliminary data.</text>
</comment>
<feature type="transmembrane region" description="Helical" evidence="1">
    <location>
        <begin position="116"/>
        <end position="134"/>
    </location>
</feature>
<organism evidence="3 4">
    <name type="scientific">Morella rubra</name>
    <name type="common">Chinese bayberry</name>
    <dbReference type="NCBI Taxonomy" id="262757"/>
    <lineage>
        <taxon>Eukaryota</taxon>
        <taxon>Viridiplantae</taxon>
        <taxon>Streptophyta</taxon>
        <taxon>Embryophyta</taxon>
        <taxon>Tracheophyta</taxon>
        <taxon>Spermatophyta</taxon>
        <taxon>Magnoliopsida</taxon>
        <taxon>eudicotyledons</taxon>
        <taxon>Gunneridae</taxon>
        <taxon>Pentapetalae</taxon>
        <taxon>rosids</taxon>
        <taxon>fabids</taxon>
        <taxon>Fagales</taxon>
        <taxon>Myricaceae</taxon>
        <taxon>Morella</taxon>
    </lineage>
</organism>
<evidence type="ECO:0000259" key="2">
    <source>
        <dbReference type="Pfam" id="PF13968"/>
    </source>
</evidence>
<dbReference type="Proteomes" id="UP000516437">
    <property type="component" value="Chromosome 6"/>
</dbReference>
<evidence type="ECO:0000313" key="4">
    <source>
        <dbReference type="Proteomes" id="UP000516437"/>
    </source>
</evidence>
<protein>
    <recommendedName>
        <fullName evidence="2">DUF4220 domain-containing protein</fullName>
    </recommendedName>
</protein>
<sequence>MNPIPYWARKLWNAWDIRFMILLSFILQVTLLILGSRRKYSARTWISIVVWAASLMADWVATTALGNLTQAQIVDSSNLVHPTNELKALWAPLLLLHLGRPGIIAAYAFEDNSLWLRHLVAIIVQLVLAIYVILLPWTTSWLSFLTFPLLLAGVVKNGERVWILRLAGGGWISGNIPHSEWEDENLGYSCDAENSQD</sequence>